<keyword evidence="3" id="KW-0408">Iron</keyword>
<name>A0ABT5JM32_9SPHN</name>
<evidence type="ECO:0000256" key="2">
    <source>
        <dbReference type="ARBA" id="ARBA00022801"/>
    </source>
</evidence>
<keyword evidence="2" id="KW-0378">Hydrolase</keyword>
<feature type="domain" description="Calcineurin-like phosphoesterase" evidence="5">
    <location>
        <begin position="4"/>
        <end position="195"/>
    </location>
</feature>
<proteinExistence type="inferred from homology"/>
<dbReference type="InterPro" id="IPR050884">
    <property type="entry name" value="CNP_phosphodiesterase-III"/>
</dbReference>
<organism evidence="6 7">
    <name type="scientific">Erythrobacter fulvus</name>
    <dbReference type="NCBI Taxonomy" id="2987523"/>
    <lineage>
        <taxon>Bacteria</taxon>
        <taxon>Pseudomonadati</taxon>
        <taxon>Pseudomonadota</taxon>
        <taxon>Alphaproteobacteria</taxon>
        <taxon>Sphingomonadales</taxon>
        <taxon>Erythrobacteraceae</taxon>
        <taxon>Erythrobacter/Porphyrobacter group</taxon>
        <taxon>Erythrobacter</taxon>
    </lineage>
</organism>
<comment type="similarity">
    <text evidence="4">Belongs to the cyclic nucleotide phosphodiesterase class-III family.</text>
</comment>
<keyword evidence="1" id="KW-0479">Metal-binding</keyword>
<evidence type="ECO:0000256" key="4">
    <source>
        <dbReference type="ARBA" id="ARBA00025742"/>
    </source>
</evidence>
<comment type="caution">
    <text evidence="6">The sequence shown here is derived from an EMBL/GenBank/DDBJ whole genome shotgun (WGS) entry which is preliminary data.</text>
</comment>
<accession>A0ABT5JM32</accession>
<dbReference type="SUPFAM" id="SSF56300">
    <property type="entry name" value="Metallo-dependent phosphatases"/>
    <property type="match status" value="1"/>
</dbReference>
<dbReference type="InterPro" id="IPR029052">
    <property type="entry name" value="Metallo-depent_PP-like"/>
</dbReference>
<evidence type="ECO:0000256" key="3">
    <source>
        <dbReference type="ARBA" id="ARBA00023004"/>
    </source>
</evidence>
<gene>
    <name evidence="6" type="ORF">OIK40_03405</name>
</gene>
<protein>
    <submittedName>
        <fullName evidence="6">Metallophosphoesterase</fullName>
    </submittedName>
</protein>
<dbReference type="Proteomes" id="UP001216558">
    <property type="component" value="Unassembled WGS sequence"/>
</dbReference>
<keyword evidence="7" id="KW-1185">Reference proteome</keyword>
<evidence type="ECO:0000313" key="6">
    <source>
        <dbReference type="EMBL" id="MDC8753684.1"/>
    </source>
</evidence>
<dbReference type="PANTHER" id="PTHR42988">
    <property type="entry name" value="PHOSPHOHYDROLASE"/>
    <property type="match status" value="1"/>
</dbReference>
<dbReference type="InterPro" id="IPR004843">
    <property type="entry name" value="Calcineurin-like_PHP"/>
</dbReference>
<dbReference type="Gene3D" id="3.60.21.10">
    <property type="match status" value="1"/>
</dbReference>
<evidence type="ECO:0000313" key="7">
    <source>
        <dbReference type="Proteomes" id="UP001216558"/>
    </source>
</evidence>
<dbReference type="EMBL" id="JAQQXQ010000002">
    <property type="protein sequence ID" value="MDC8753684.1"/>
    <property type="molecule type" value="Genomic_DNA"/>
</dbReference>
<reference evidence="6 7" key="1">
    <citation type="submission" date="2022-10" db="EMBL/GenBank/DDBJ databases">
        <title>Erythrobacter sp. sf7 Genome sequencing.</title>
        <authorList>
            <person name="Park S."/>
        </authorList>
    </citation>
    <scope>NUCLEOTIDE SEQUENCE [LARGE SCALE GENOMIC DNA]</scope>
    <source>
        <strain evidence="7">sf7</strain>
    </source>
</reference>
<dbReference type="PANTHER" id="PTHR42988:SF2">
    <property type="entry name" value="CYCLIC NUCLEOTIDE PHOSPHODIESTERASE CBUA0032-RELATED"/>
    <property type="match status" value="1"/>
</dbReference>
<sequence length="251" mass="27140">MTTRLFHISDVHFGVEDRTALDAVARAVAEERPDAVICTGDLTQRAKHSEYARAREWFASLGVPVVLEPGNHDMPYYNPWERFTDPFRRYNRLSAAVGNGFESPDVVFVPLRTTVPIQRRIPWSDGVIRPPALAETLARLEALKGDPRTIVVLAHHPLLGPRDDGENPTIGGDAAFEAIAAAGAHAVLSGHVHVPFDEVRSRGGHAMRMIGAGTLSTRLRHGAPASWRTITCAPGGVIESTLRLVGAGVAA</sequence>
<evidence type="ECO:0000256" key="1">
    <source>
        <dbReference type="ARBA" id="ARBA00022723"/>
    </source>
</evidence>
<dbReference type="RefSeq" id="WP_273676233.1">
    <property type="nucleotide sequence ID" value="NZ_JAQQXQ010000002.1"/>
</dbReference>
<evidence type="ECO:0000259" key="5">
    <source>
        <dbReference type="Pfam" id="PF00149"/>
    </source>
</evidence>
<dbReference type="Pfam" id="PF00149">
    <property type="entry name" value="Metallophos"/>
    <property type="match status" value="1"/>
</dbReference>